<feature type="transmembrane region" description="Helical" evidence="9">
    <location>
        <begin position="118"/>
        <end position="136"/>
    </location>
</feature>
<dbReference type="PANTHER" id="PTHR11562">
    <property type="entry name" value="CATION EFFLUX PROTEIN/ ZINC TRANSPORTER"/>
    <property type="match status" value="1"/>
</dbReference>
<dbReference type="RefSeq" id="WP_184496382.1">
    <property type="nucleotide sequence ID" value="NZ_JACIJO010000003.1"/>
</dbReference>
<dbReference type="Proteomes" id="UP000588604">
    <property type="component" value="Unassembled WGS sequence"/>
</dbReference>
<evidence type="ECO:0000256" key="4">
    <source>
        <dbReference type="ARBA" id="ARBA00022692"/>
    </source>
</evidence>
<dbReference type="EMBL" id="JACIJO010000003">
    <property type="protein sequence ID" value="MBB6327565.1"/>
    <property type="molecule type" value="Genomic_DNA"/>
</dbReference>
<reference evidence="12 13" key="1">
    <citation type="submission" date="2020-08" db="EMBL/GenBank/DDBJ databases">
        <title>Genomic Encyclopedia of Type Strains, Phase IV (KMG-IV): sequencing the most valuable type-strain genomes for metagenomic binning, comparative biology and taxonomic classification.</title>
        <authorList>
            <person name="Goeker M."/>
        </authorList>
    </citation>
    <scope>NUCLEOTIDE SEQUENCE [LARGE SCALE GENOMIC DNA]</scope>
    <source>
        <strain evidence="12 13">DSM 102044</strain>
    </source>
</reference>
<evidence type="ECO:0000256" key="3">
    <source>
        <dbReference type="ARBA" id="ARBA00022448"/>
    </source>
</evidence>
<evidence type="ECO:0000313" key="12">
    <source>
        <dbReference type="EMBL" id="MBB6327565.1"/>
    </source>
</evidence>
<feature type="transmembrane region" description="Helical" evidence="9">
    <location>
        <begin position="84"/>
        <end position="106"/>
    </location>
</feature>
<keyword evidence="5" id="KW-0862">Zinc</keyword>
<evidence type="ECO:0000259" key="11">
    <source>
        <dbReference type="Pfam" id="PF16916"/>
    </source>
</evidence>
<dbReference type="InterPro" id="IPR027470">
    <property type="entry name" value="Cation_efflux_CTD"/>
</dbReference>
<evidence type="ECO:0000256" key="1">
    <source>
        <dbReference type="ARBA" id="ARBA00004141"/>
    </source>
</evidence>
<comment type="similarity">
    <text evidence="2">Belongs to the cation diffusion facilitator (CDF) transporter (TC 2.A.4) family. SLC30A subfamily.</text>
</comment>
<dbReference type="AlphaFoldDB" id="A0A841MYM8"/>
<gene>
    <name evidence="12" type="ORF">FHS59_003208</name>
</gene>
<keyword evidence="8 9" id="KW-0472">Membrane</keyword>
<feature type="domain" description="Cation efflux protein cytoplasmic" evidence="11">
    <location>
        <begin position="211"/>
        <end position="285"/>
    </location>
</feature>
<dbReference type="Pfam" id="PF16916">
    <property type="entry name" value="ZT_dimer"/>
    <property type="match status" value="1"/>
</dbReference>
<dbReference type="InterPro" id="IPR036837">
    <property type="entry name" value="Cation_efflux_CTD_sf"/>
</dbReference>
<dbReference type="InterPro" id="IPR002524">
    <property type="entry name" value="Cation_efflux"/>
</dbReference>
<keyword evidence="13" id="KW-1185">Reference proteome</keyword>
<dbReference type="SUPFAM" id="SSF161111">
    <property type="entry name" value="Cation efflux protein transmembrane domain-like"/>
    <property type="match status" value="1"/>
</dbReference>
<comment type="caution">
    <text evidence="12">The sequence shown here is derived from an EMBL/GenBank/DDBJ whole genome shotgun (WGS) entry which is preliminary data.</text>
</comment>
<dbReference type="SUPFAM" id="SSF160240">
    <property type="entry name" value="Cation efflux protein cytoplasmic domain-like"/>
    <property type="match status" value="1"/>
</dbReference>
<evidence type="ECO:0000256" key="8">
    <source>
        <dbReference type="ARBA" id="ARBA00023136"/>
    </source>
</evidence>
<dbReference type="GO" id="GO:0005385">
    <property type="term" value="F:zinc ion transmembrane transporter activity"/>
    <property type="evidence" value="ECO:0007669"/>
    <property type="project" value="TreeGrafter"/>
</dbReference>
<dbReference type="NCBIfam" id="TIGR01297">
    <property type="entry name" value="CDF"/>
    <property type="match status" value="1"/>
</dbReference>
<evidence type="ECO:0000256" key="7">
    <source>
        <dbReference type="ARBA" id="ARBA00023065"/>
    </source>
</evidence>
<organism evidence="12 13">
    <name type="scientific">Algoriphagus iocasae</name>
    <dbReference type="NCBI Taxonomy" id="1836499"/>
    <lineage>
        <taxon>Bacteria</taxon>
        <taxon>Pseudomonadati</taxon>
        <taxon>Bacteroidota</taxon>
        <taxon>Cytophagia</taxon>
        <taxon>Cytophagales</taxon>
        <taxon>Cyclobacteriaceae</taxon>
        <taxon>Algoriphagus</taxon>
    </lineage>
</organism>
<feature type="domain" description="Cation efflux protein transmembrane" evidence="10">
    <location>
        <begin position="17"/>
        <end position="205"/>
    </location>
</feature>
<keyword evidence="7" id="KW-0406">Ion transport</keyword>
<protein>
    <submittedName>
        <fullName evidence="12">Cobalt-zinc-cadmium efflux system protein</fullName>
    </submittedName>
</protein>
<evidence type="ECO:0000256" key="9">
    <source>
        <dbReference type="SAM" id="Phobius"/>
    </source>
</evidence>
<feature type="transmembrane region" description="Helical" evidence="9">
    <location>
        <begin position="177"/>
        <end position="195"/>
    </location>
</feature>
<evidence type="ECO:0000256" key="2">
    <source>
        <dbReference type="ARBA" id="ARBA00008873"/>
    </source>
</evidence>
<feature type="transmembrane region" description="Helical" evidence="9">
    <location>
        <begin position="21"/>
        <end position="38"/>
    </location>
</feature>
<feature type="transmembrane region" description="Helical" evidence="9">
    <location>
        <begin position="148"/>
        <end position="171"/>
    </location>
</feature>
<accession>A0A841MYM8</accession>
<dbReference type="Gene3D" id="1.20.1510.10">
    <property type="entry name" value="Cation efflux protein transmembrane domain"/>
    <property type="match status" value="1"/>
</dbReference>
<keyword evidence="5" id="KW-0864">Zinc transport</keyword>
<dbReference type="GO" id="GO:0005886">
    <property type="term" value="C:plasma membrane"/>
    <property type="evidence" value="ECO:0007669"/>
    <property type="project" value="TreeGrafter"/>
</dbReference>
<name>A0A841MYM8_9BACT</name>
<dbReference type="InterPro" id="IPR050681">
    <property type="entry name" value="CDF/SLC30A"/>
</dbReference>
<dbReference type="InterPro" id="IPR058533">
    <property type="entry name" value="Cation_efflux_TM"/>
</dbReference>
<proteinExistence type="inferred from homology"/>
<comment type="subcellular location">
    <subcellularLocation>
        <location evidence="1">Membrane</location>
        <topology evidence="1">Multi-pass membrane protein</topology>
    </subcellularLocation>
</comment>
<dbReference type="PANTHER" id="PTHR11562:SF17">
    <property type="entry name" value="RE54080P-RELATED"/>
    <property type="match status" value="1"/>
</dbReference>
<keyword evidence="6 9" id="KW-1133">Transmembrane helix</keyword>
<dbReference type="Pfam" id="PF01545">
    <property type="entry name" value="Cation_efflux"/>
    <property type="match status" value="1"/>
</dbReference>
<evidence type="ECO:0000256" key="5">
    <source>
        <dbReference type="ARBA" id="ARBA00022906"/>
    </source>
</evidence>
<evidence type="ECO:0000256" key="6">
    <source>
        <dbReference type="ARBA" id="ARBA00022989"/>
    </source>
</evidence>
<evidence type="ECO:0000313" key="13">
    <source>
        <dbReference type="Proteomes" id="UP000588604"/>
    </source>
</evidence>
<evidence type="ECO:0000259" key="10">
    <source>
        <dbReference type="Pfam" id="PF01545"/>
    </source>
</evidence>
<keyword evidence="3" id="KW-0813">Transport</keyword>
<keyword evidence="4 9" id="KW-0812">Transmembrane</keyword>
<dbReference type="InterPro" id="IPR027469">
    <property type="entry name" value="Cation_efflux_TMD_sf"/>
</dbReference>
<sequence length="301" mass="33934">MAHSHDHHHHHQTGSNLKLAFFLNLVFTILEIFGGIWINSVAIISDAIHDLGDTVSLGLAWYLDKKSKKSANHQFSFGYTRFSLLGALINAVILITGSFFVISEAIKRIINPEVSDAKGMILFALVGVAVNGYAAWKVSSGATQNEKVVSWHLVEDVLGWVAVLIAGIIMYFKNIPWLDPALSLAISAFILWNVFKNLKETLYIFLQAVPAELSLEEIKQKICDIPQVESIHHTHLWSLEGAHHVFTTHVRIKTVDHLEEVLEAKKAIKEVLKEYPFSHYTVEVELNEENCELKEPHEHFS</sequence>